<dbReference type="EMBL" id="BMAU01021176">
    <property type="protein sequence ID" value="GFX94051.1"/>
    <property type="molecule type" value="Genomic_DNA"/>
</dbReference>
<evidence type="ECO:0000313" key="2">
    <source>
        <dbReference type="Proteomes" id="UP000887159"/>
    </source>
</evidence>
<accession>A0A8X6UV94</accession>
<protein>
    <submittedName>
        <fullName evidence="1">Uncharacterized protein</fullName>
    </submittedName>
</protein>
<comment type="caution">
    <text evidence="1">The sequence shown here is derived from an EMBL/GenBank/DDBJ whole genome shotgun (WGS) entry which is preliminary data.</text>
</comment>
<keyword evidence="2" id="KW-1185">Reference proteome</keyword>
<reference evidence="1" key="1">
    <citation type="submission" date="2020-08" db="EMBL/GenBank/DDBJ databases">
        <title>Multicomponent nature underlies the extraordinary mechanical properties of spider dragline silk.</title>
        <authorList>
            <person name="Kono N."/>
            <person name="Nakamura H."/>
            <person name="Mori M."/>
            <person name="Yoshida Y."/>
            <person name="Ohtoshi R."/>
            <person name="Malay A.D."/>
            <person name="Moran D.A.P."/>
            <person name="Tomita M."/>
            <person name="Numata K."/>
            <person name="Arakawa K."/>
        </authorList>
    </citation>
    <scope>NUCLEOTIDE SEQUENCE</scope>
</reference>
<gene>
    <name evidence="1" type="ORF">TNCV_3414131</name>
</gene>
<dbReference type="AlphaFoldDB" id="A0A8X6UV94"/>
<sequence>MIVRTQLEVGFVAKHYTVTNRRGCIDAAIKCSRVQSVEECLTESNLEQVSCPRLEVCECLNLGHLMQCRGFGMFGQILHFGYRALIEVVAPSVDGSCKHTPPPGLSIQSSVSSRQHLVIGRLNCPRWVLTSMTRTAPSSPVNT</sequence>
<proteinExistence type="predicted"/>
<dbReference type="Proteomes" id="UP000887159">
    <property type="component" value="Unassembled WGS sequence"/>
</dbReference>
<evidence type="ECO:0000313" key="1">
    <source>
        <dbReference type="EMBL" id="GFX94051.1"/>
    </source>
</evidence>
<organism evidence="1 2">
    <name type="scientific">Trichonephila clavipes</name>
    <name type="common">Golden silk orbweaver</name>
    <name type="synonym">Nephila clavipes</name>
    <dbReference type="NCBI Taxonomy" id="2585209"/>
    <lineage>
        <taxon>Eukaryota</taxon>
        <taxon>Metazoa</taxon>
        <taxon>Ecdysozoa</taxon>
        <taxon>Arthropoda</taxon>
        <taxon>Chelicerata</taxon>
        <taxon>Arachnida</taxon>
        <taxon>Araneae</taxon>
        <taxon>Araneomorphae</taxon>
        <taxon>Entelegynae</taxon>
        <taxon>Araneoidea</taxon>
        <taxon>Nephilidae</taxon>
        <taxon>Trichonephila</taxon>
    </lineage>
</organism>
<name>A0A8X6UV94_TRICX</name>